<evidence type="ECO:0000256" key="1">
    <source>
        <dbReference type="SAM" id="MobiDB-lite"/>
    </source>
</evidence>
<feature type="compositionally biased region" description="Polar residues" evidence="1">
    <location>
        <begin position="23"/>
        <end position="39"/>
    </location>
</feature>
<protein>
    <submittedName>
        <fullName evidence="2">Uncharacterized protein</fullName>
    </submittedName>
</protein>
<feature type="region of interest" description="Disordered" evidence="1">
    <location>
        <begin position="1"/>
        <end position="63"/>
    </location>
</feature>
<name>A0A1U7P4J1_9DEIO</name>
<dbReference type="EMBL" id="MSTI01000009">
    <property type="protein sequence ID" value="OLV20083.1"/>
    <property type="molecule type" value="Genomic_DNA"/>
</dbReference>
<organism evidence="2 3">
    <name type="scientific">Deinococcus marmoris</name>
    <dbReference type="NCBI Taxonomy" id="249408"/>
    <lineage>
        <taxon>Bacteria</taxon>
        <taxon>Thermotogati</taxon>
        <taxon>Deinococcota</taxon>
        <taxon>Deinococci</taxon>
        <taxon>Deinococcales</taxon>
        <taxon>Deinococcaceae</taxon>
        <taxon>Deinococcus</taxon>
    </lineage>
</organism>
<proteinExistence type="predicted"/>
<feature type="compositionally biased region" description="Polar residues" evidence="1">
    <location>
        <begin position="1"/>
        <end position="15"/>
    </location>
</feature>
<reference evidence="2 3" key="1">
    <citation type="submission" date="2017-01" db="EMBL/GenBank/DDBJ databases">
        <title>Genome Analysis of Deinococcus marmoris KOPRI26562.</title>
        <authorList>
            <person name="Kim J.H."/>
            <person name="Oh H.-M."/>
        </authorList>
    </citation>
    <scope>NUCLEOTIDE SEQUENCE [LARGE SCALE GENOMIC DNA]</scope>
    <source>
        <strain evidence="2 3">KOPRI26562</strain>
    </source>
</reference>
<keyword evidence="3" id="KW-1185">Reference proteome</keyword>
<comment type="caution">
    <text evidence="2">The sequence shown here is derived from an EMBL/GenBank/DDBJ whole genome shotgun (WGS) entry which is preliminary data.</text>
</comment>
<dbReference type="Proteomes" id="UP000186607">
    <property type="component" value="Unassembled WGS sequence"/>
</dbReference>
<evidence type="ECO:0000313" key="3">
    <source>
        <dbReference type="Proteomes" id="UP000186607"/>
    </source>
</evidence>
<sequence length="63" mass="6784">MEISQGTPGTISSGNHFAHRSGSARTNSTSVNVDPQPQQVHHIPESHTSVDYTASAPWLDDEI</sequence>
<accession>A0A1U7P4J1</accession>
<dbReference type="RefSeq" id="WP_075830221.1">
    <property type="nucleotide sequence ID" value="NZ_MSTI01000009.1"/>
</dbReference>
<evidence type="ECO:0000313" key="2">
    <source>
        <dbReference type="EMBL" id="OLV20083.1"/>
    </source>
</evidence>
<gene>
    <name evidence="2" type="ORF">BOO71_0000850</name>
</gene>
<dbReference type="AlphaFoldDB" id="A0A1U7P4J1"/>